<dbReference type="SUPFAM" id="SSF103642">
    <property type="entry name" value="Sec-C motif"/>
    <property type="match status" value="2"/>
</dbReference>
<dbReference type="Pfam" id="PF02810">
    <property type="entry name" value="SEC-C"/>
    <property type="match status" value="1"/>
</dbReference>
<dbReference type="AlphaFoldDB" id="C5BTM4"/>
<reference evidence="2 3" key="1">
    <citation type="journal article" date="2009" name="PLoS ONE">
        <title>The complete genome of Teredinibacter turnerae T7901: an intracellular endosymbiont of marine wood-boring bivalves (shipworms).</title>
        <authorList>
            <person name="Yang J.C."/>
            <person name="Madupu R."/>
            <person name="Durkin A.S."/>
            <person name="Ekborg N.A."/>
            <person name="Pedamallu C.S."/>
            <person name="Hostetler J.B."/>
            <person name="Radune D."/>
            <person name="Toms B.S."/>
            <person name="Henrissat B."/>
            <person name="Coutinho P.M."/>
            <person name="Schwarz S."/>
            <person name="Field L."/>
            <person name="Trindade-Silva A.E."/>
            <person name="Soares C.A.G."/>
            <person name="Elshahawi S."/>
            <person name="Hanora A."/>
            <person name="Schmidt E.W."/>
            <person name="Haygood M.G."/>
            <person name="Posfai J."/>
            <person name="Benner J."/>
            <person name="Madinger C."/>
            <person name="Nove J."/>
            <person name="Anton B."/>
            <person name="Chaudhary K."/>
            <person name="Foster J."/>
            <person name="Holman A."/>
            <person name="Kumar S."/>
            <person name="Lessard P.A."/>
            <person name="Luyten Y.A."/>
            <person name="Slatko B."/>
            <person name="Wood N."/>
            <person name="Wu B."/>
            <person name="Teplitski M."/>
            <person name="Mougous J.D."/>
            <person name="Ward N."/>
            <person name="Eisen J.A."/>
            <person name="Badger J.H."/>
            <person name="Distel D.L."/>
        </authorList>
    </citation>
    <scope>NUCLEOTIDE SEQUENCE [LARGE SCALE GENOMIC DNA]</scope>
    <source>
        <strain evidence="3">ATCC 39867 / T7901</strain>
    </source>
</reference>
<proteinExistence type="predicted"/>
<dbReference type="STRING" id="377629.TERTU_3945"/>
<dbReference type="InterPro" id="IPR032710">
    <property type="entry name" value="NTF2-like_dom_sf"/>
</dbReference>
<accession>C5BTM4</accession>
<sequence length="199" mass="23179">MASVNRLVNRRQTTVLLLYQLHQLHQLHQLFFPRANSMHDNPPCLCGSQLSYRDCCGRFHDQTLFPETPEQLMRSRYVAFCMNLVDYLIDTRHPAFREPEARQKIENAKEDHRWLALSILDAPAPAGDIGSVEFVAYVQAHSRPHVEQLHEKSEFVREGDRWYYTHGEFLPDIKLGRNDPCWCGSGKKYKKCHQGMAIV</sequence>
<dbReference type="Gene3D" id="3.10.450.50">
    <property type="match status" value="1"/>
</dbReference>
<dbReference type="Proteomes" id="UP000009080">
    <property type="component" value="Chromosome"/>
</dbReference>
<evidence type="ECO:0000259" key="1">
    <source>
        <dbReference type="Pfam" id="PF17775"/>
    </source>
</evidence>
<dbReference type="NCBIfam" id="NF002449">
    <property type="entry name" value="PRK01617.1"/>
    <property type="match status" value="1"/>
</dbReference>
<organism evidence="2 3">
    <name type="scientific">Teredinibacter turnerae (strain ATCC 39867 / T7901)</name>
    <dbReference type="NCBI Taxonomy" id="377629"/>
    <lineage>
        <taxon>Bacteria</taxon>
        <taxon>Pseudomonadati</taxon>
        <taxon>Pseudomonadota</taxon>
        <taxon>Gammaproteobacteria</taxon>
        <taxon>Cellvibrionales</taxon>
        <taxon>Cellvibrionaceae</taxon>
        <taxon>Teredinibacter</taxon>
    </lineage>
</organism>
<dbReference type="InterPro" id="IPR048469">
    <property type="entry name" value="YchJ-like_M"/>
</dbReference>
<dbReference type="PANTHER" id="PTHR33747">
    <property type="entry name" value="UPF0225 PROTEIN SCO1677"/>
    <property type="match status" value="1"/>
</dbReference>
<evidence type="ECO:0000313" key="3">
    <source>
        <dbReference type="Proteomes" id="UP000009080"/>
    </source>
</evidence>
<dbReference type="EMBL" id="CP001614">
    <property type="protein sequence ID" value="ACR13124.1"/>
    <property type="molecule type" value="Genomic_DNA"/>
</dbReference>
<dbReference type="HOGENOM" id="CLU_099590_0_0_6"/>
<protein>
    <submittedName>
        <fullName evidence="2">SEC-C motif domain protein</fullName>
    </submittedName>
</protein>
<keyword evidence="3" id="KW-1185">Reference proteome</keyword>
<dbReference type="Pfam" id="PF17775">
    <property type="entry name" value="YchJ_M-like"/>
    <property type="match status" value="1"/>
</dbReference>
<dbReference type="PANTHER" id="PTHR33747:SF1">
    <property type="entry name" value="ADENYLATE CYCLASE-ASSOCIATED CAP C-TERMINAL DOMAIN-CONTAINING PROTEIN"/>
    <property type="match status" value="1"/>
</dbReference>
<dbReference type="InterPro" id="IPR004027">
    <property type="entry name" value="SEC_C_motif"/>
</dbReference>
<dbReference type="eggNOG" id="COG3012">
    <property type="taxonomic scope" value="Bacteria"/>
</dbReference>
<feature type="domain" description="YchJ-like middle NTF2-like" evidence="1">
    <location>
        <begin position="68"/>
        <end position="167"/>
    </location>
</feature>
<dbReference type="SUPFAM" id="SSF54427">
    <property type="entry name" value="NTF2-like"/>
    <property type="match status" value="1"/>
</dbReference>
<gene>
    <name evidence="2" type="ordered locus">TERTU_3945</name>
</gene>
<name>C5BTM4_TERTT</name>
<dbReference type="KEGG" id="ttu:TERTU_3945"/>
<evidence type="ECO:0000313" key="2">
    <source>
        <dbReference type="EMBL" id="ACR13124.1"/>
    </source>
</evidence>